<sequence length="113" mass="13488">MSNSYKSTHSIDEKNYNPLDLKIKNYIRNNKSEDFDEIIVKDNDFEVFLNFSKTRQSILNWYDFKENADLLEIGGEFEALQVCFAKSANLLHVLKMINLEWNLFWKDMKIEII</sequence>
<dbReference type="EMBL" id="CP124685">
    <property type="protein sequence ID" value="WGX75648.1"/>
    <property type="molecule type" value="Genomic_DNA"/>
</dbReference>
<keyword evidence="2" id="KW-1185">Reference proteome</keyword>
<organism evidence="1 2">
    <name type="scientific">Paraclostridium bifermentans</name>
    <name type="common">Clostridium bifermentans</name>
    <dbReference type="NCBI Taxonomy" id="1490"/>
    <lineage>
        <taxon>Bacteria</taxon>
        <taxon>Bacillati</taxon>
        <taxon>Bacillota</taxon>
        <taxon>Clostridia</taxon>
        <taxon>Peptostreptococcales</taxon>
        <taxon>Peptostreptococcaceae</taxon>
        <taxon>Paraclostridium</taxon>
    </lineage>
</organism>
<gene>
    <name evidence="1" type="ORF">QJS64_17125</name>
</gene>
<protein>
    <submittedName>
        <fullName evidence="1">Uncharacterized protein</fullName>
    </submittedName>
</protein>
<accession>A0ABY8R4T4</accession>
<dbReference type="Proteomes" id="UP001239169">
    <property type="component" value="Chromosome"/>
</dbReference>
<name>A0ABY8R4T4_PARBF</name>
<evidence type="ECO:0000313" key="1">
    <source>
        <dbReference type="EMBL" id="WGX75648.1"/>
    </source>
</evidence>
<proteinExistence type="predicted"/>
<reference evidence="1 2" key="1">
    <citation type="submission" date="2023-04" db="EMBL/GenBank/DDBJ databases">
        <title>Bacteria Genome Submission.</title>
        <authorList>
            <person name="Isaac P."/>
        </authorList>
    </citation>
    <scope>NUCLEOTIDE SEQUENCE [LARGE SCALE GENOMIC DNA]</scope>
    <source>
        <strain evidence="1 2">SampleS7P1</strain>
    </source>
</reference>
<evidence type="ECO:0000313" key="2">
    <source>
        <dbReference type="Proteomes" id="UP001239169"/>
    </source>
</evidence>